<protein>
    <submittedName>
        <fullName evidence="1">CLUMA_CG000648, isoform A</fullName>
    </submittedName>
</protein>
<evidence type="ECO:0000313" key="2">
    <source>
        <dbReference type="Proteomes" id="UP000183832"/>
    </source>
</evidence>
<dbReference type="EMBL" id="CVRI01000002">
    <property type="protein sequence ID" value="CRK86819.1"/>
    <property type="molecule type" value="Genomic_DNA"/>
</dbReference>
<keyword evidence="2" id="KW-1185">Reference proteome</keyword>
<evidence type="ECO:0000313" key="1">
    <source>
        <dbReference type="EMBL" id="CRK86819.1"/>
    </source>
</evidence>
<organism evidence="1 2">
    <name type="scientific">Clunio marinus</name>
    <dbReference type="NCBI Taxonomy" id="568069"/>
    <lineage>
        <taxon>Eukaryota</taxon>
        <taxon>Metazoa</taxon>
        <taxon>Ecdysozoa</taxon>
        <taxon>Arthropoda</taxon>
        <taxon>Hexapoda</taxon>
        <taxon>Insecta</taxon>
        <taxon>Pterygota</taxon>
        <taxon>Neoptera</taxon>
        <taxon>Endopterygota</taxon>
        <taxon>Diptera</taxon>
        <taxon>Nematocera</taxon>
        <taxon>Chironomoidea</taxon>
        <taxon>Chironomidae</taxon>
        <taxon>Clunio</taxon>
    </lineage>
</organism>
<dbReference type="Proteomes" id="UP000183832">
    <property type="component" value="Unassembled WGS sequence"/>
</dbReference>
<dbReference type="AlphaFoldDB" id="A0A1J1HG28"/>
<sequence length="66" mass="7613">MKALEVENVDINISSSITQPFVMYSEDNSHIYPLNVIVKRTGMTSEYFCGLFQKKKKKNVEKSSHE</sequence>
<name>A0A1J1HG28_9DIPT</name>
<reference evidence="1 2" key="1">
    <citation type="submission" date="2015-04" db="EMBL/GenBank/DDBJ databases">
        <authorList>
            <person name="Syromyatnikov M.Y."/>
            <person name="Popov V.N."/>
        </authorList>
    </citation>
    <scope>NUCLEOTIDE SEQUENCE [LARGE SCALE GENOMIC DNA]</scope>
</reference>
<accession>A0A1J1HG28</accession>
<gene>
    <name evidence="1" type="ORF">CLUMA_CG000648</name>
</gene>
<proteinExistence type="predicted"/>